<dbReference type="EMBL" id="JAGTJS010000003">
    <property type="protein sequence ID" value="KAH7272956.1"/>
    <property type="molecule type" value="Genomic_DNA"/>
</dbReference>
<dbReference type="InterPro" id="IPR050675">
    <property type="entry name" value="OAF3"/>
</dbReference>
<dbReference type="AlphaFoldDB" id="A0A9P9L2H0"/>
<gene>
    <name evidence="7" type="ORF">B0J15DRAFT_573823</name>
</gene>
<dbReference type="PROSITE" id="PS00463">
    <property type="entry name" value="ZN2_CY6_FUNGAL_1"/>
    <property type="match status" value="1"/>
</dbReference>
<keyword evidence="4" id="KW-0539">Nucleus</keyword>
<reference evidence="7" key="1">
    <citation type="journal article" date="2021" name="Nat. Commun.">
        <title>Genetic determinants of endophytism in the Arabidopsis root mycobiome.</title>
        <authorList>
            <person name="Mesny F."/>
            <person name="Miyauchi S."/>
            <person name="Thiergart T."/>
            <person name="Pickel B."/>
            <person name="Atanasova L."/>
            <person name="Karlsson M."/>
            <person name="Huettel B."/>
            <person name="Barry K.W."/>
            <person name="Haridas S."/>
            <person name="Chen C."/>
            <person name="Bauer D."/>
            <person name="Andreopoulos W."/>
            <person name="Pangilinan J."/>
            <person name="LaButti K."/>
            <person name="Riley R."/>
            <person name="Lipzen A."/>
            <person name="Clum A."/>
            <person name="Drula E."/>
            <person name="Henrissat B."/>
            <person name="Kohler A."/>
            <person name="Grigoriev I.V."/>
            <person name="Martin F.M."/>
            <person name="Hacquard S."/>
        </authorList>
    </citation>
    <scope>NUCLEOTIDE SEQUENCE</scope>
    <source>
        <strain evidence="7">FSSC 5 MPI-SDFR-AT-0091</strain>
    </source>
</reference>
<dbReference type="GO" id="GO:0003677">
    <property type="term" value="F:DNA binding"/>
    <property type="evidence" value="ECO:0007669"/>
    <property type="project" value="UniProtKB-KW"/>
</dbReference>
<keyword evidence="3" id="KW-0804">Transcription</keyword>
<dbReference type="Pfam" id="PF00172">
    <property type="entry name" value="Zn_clus"/>
    <property type="match status" value="1"/>
</dbReference>
<keyword evidence="8" id="KW-1185">Reference proteome</keyword>
<feature type="compositionally biased region" description="Low complexity" evidence="5">
    <location>
        <begin position="24"/>
        <end position="38"/>
    </location>
</feature>
<keyword evidence="1" id="KW-0805">Transcription regulation</keyword>
<dbReference type="Proteomes" id="UP000736672">
    <property type="component" value="Unassembled WGS sequence"/>
</dbReference>
<dbReference type="InterPro" id="IPR036864">
    <property type="entry name" value="Zn2-C6_fun-type_DNA-bd_sf"/>
</dbReference>
<dbReference type="SMART" id="SM00066">
    <property type="entry name" value="GAL4"/>
    <property type="match status" value="1"/>
</dbReference>
<feature type="region of interest" description="Disordered" evidence="5">
    <location>
        <begin position="1"/>
        <end position="38"/>
    </location>
</feature>
<feature type="compositionally biased region" description="Low complexity" evidence="5">
    <location>
        <begin position="171"/>
        <end position="187"/>
    </location>
</feature>
<evidence type="ECO:0000256" key="1">
    <source>
        <dbReference type="ARBA" id="ARBA00023015"/>
    </source>
</evidence>
<feature type="domain" description="Zn(2)-C6 fungal-type" evidence="6">
    <location>
        <begin position="49"/>
        <end position="80"/>
    </location>
</feature>
<keyword evidence="2" id="KW-0238">DNA-binding</keyword>
<dbReference type="InterPro" id="IPR001138">
    <property type="entry name" value="Zn2Cys6_DnaBD"/>
</dbReference>
<dbReference type="OrthoDB" id="2123952at2759"/>
<evidence type="ECO:0000256" key="5">
    <source>
        <dbReference type="SAM" id="MobiDB-lite"/>
    </source>
</evidence>
<dbReference type="PROSITE" id="PS50048">
    <property type="entry name" value="ZN2_CY6_FUNGAL_2"/>
    <property type="match status" value="1"/>
</dbReference>
<comment type="caution">
    <text evidence="7">The sequence shown here is derived from an EMBL/GenBank/DDBJ whole genome shotgun (WGS) entry which is preliminary data.</text>
</comment>
<dbReference type="SUPFAM" id="SSF57701">
    <property type="entry name" value="Zn2/Cys6 DNA-binding domain"/>
    <property type="match status" value="1"/>
</dbReference>
<dbReference type="PANTHER" id="PTHR31069:SF31">
    <property type="entry name" value="MONODICTYPHENONE CLUSTER TRANSCRIPTION FACTOR-RELATED"/>
    <property type="match status" value="1"/>
</dbReference>
<dbReference type="Gene3D" id="4.10.240.10">
    <property type="entry name" value="Zn(2)-C6 fungal-type DNA-binding domain"/>
    <property type="match status" value="1"/>
</dbReference>
<protein>
    <recommendedName>
        <fullName evidence="6">Zn(2)-C6 fungal-type domain-containing protein</fullName>
    </recommendedName>
</protein>
<dbReference type="PANTHER" id="PTHR31069">
    <property type="entry name" value="OLEATE-ACTIVATED TRANSCRIPTION FACTOR 1-RELATED"/>
    <property type="match status" value="1"/>
</dbReference>
<organism evidence="7 8">
    <name type="scientific">Fusarium solani</name>
    <name type="common">Filamentous fungus</name>
    <dbReference type="NCBI Taxonomy" id="169388"/>
    <lineage>
        <taxon>Eukaryota</taxon>
        <taxon>Fungi</taxon>
        <taxon>Dikarya</taxon>
        <taxon>Ascomycota</taxon>
        <taxon>Pezizomycotina</taxon>
        <taxon>Sordariomycetes</taxon>
        <taxon>Hypocreomycetidae</taxon>
        <taxon>Hypocreales</taxon>
        <taxon>Nectriaceae</taxon>
        <taxon>Fusarium</taxon>
        <taxon>Fusarium solani species complex</taxon>
    </lineage>
</organism>
<evidence type="ECO:0000256" key="2">
    <source>
        <dbReference type="ARBA" id="ARBA00023125"/>
    </source>
</evidence>
<accession>A0A9P9L2H0</accession>
<evidence type="ECO:0000313" key="8">
    <source>
        <dbReference type="Proteomes" id="UP000736672"/>
    </source>
</evidence>
<dbReference type="GO" id="GO:0000981">
    <property type="term" value="F:DNA-binding transcription factor activity, RNA polymerase II-specific"/>
    <property type="evidence" value="ECO:0007669"/>
    <property type="project" value="InterPro"/>
</dbReference>
<name>A0A9P9L2H0_FUSSL</name>
<feature type="region of interest" description="Disordered" evidence="5">
    <location>
        <begin position="171"/>
        <end position="194"/>
    </location>
</feature>
<evidence type="ECO:0000259" key="6">
    <source>
        <dbReference type="PROSITE" id="PS50048"/>
    </source>
</evidence>
<feature type="compositionally biased region" description="Polar residues" evidence="5">
    <location>
        <begin position="1"/>
        <end position="23"/>
    </location>
</feature>
<dbReference type="GO" id="GO:0008270">
    <property type="term" value="F:zinc ion binding"/>
    <property type="evidence" value="ECO:0007669"/>
    <property type="project" value="InterPro"/>
</dbReference>
<evidence type="ECO:0000256" key="3">
    <source>
        <dbReference type="ARBA" id="ARBA00023163"/>
    </source>
</evidence>
<evidence type="ECO:0000313" key="7">
    <source>
        <dbReference type="EMBL" id="KAH7272956.1"/>
    </source>
</evidence>
<sequence length="375" mass="40643">MTTSNGIPSTYTTRWNPQAHQPATLTLTPGSTSSSGTSDLVHLRKYNTSCNSCRKSRVKCSGGVPCRRCVASSNASSCVYSISQRRGKRKASGEPSFTSEFPIQAVTGSGNLGVHSMFGFATHNDQVNNAEGVLSGIDTNTLFQSNVFQVDPSLLPNNTIALTSNSPSLTDLIDSLDTPPPSSSSSPGQGQKCPDSCYASIHDKANILSDIFNAPGQTSLDGILQLLQGVFQLATKYLSCPNCDAGCPRLMNLAMLHQRQVNLLCEIAKTPSVHLGNNTTRVELGTFQPSKQDDLSLKQLMLRHATRDVKILVEKFHQGARDFEERYIAGTLELGDAGKLNLTWLLGVASNLERRLHCIKLLLEKEDWASELIQS</sequence>
<proteinExistence type="predicted"/>
<evidence type="ECO:0000256" key="4">
    <source>
        <dbReference type="ARBA" id="ARBA00023242"/>
    </source>
</evidence>
<dbReference type="CDD" id="cd00067">
    <property type="entry name" value="GAL4"/>
    <property type="match status" value="1"/>
</dbReference>